<dbReference type="RefSeq" id="WP_026268351.1">
    <property type="nucleotide sequence ID" value="NZ_FMCV01000020.1"/>
</dbReference>
<feature type="compositionally biased region" description="Basic residues" evidence="1">
    <location>
        <begin position="1"/>
        <end position="12"/>
    </location>
</feature>
<evidence type="ECO:0000256" key="1">
    <source>
        <dbReference type="SAM" id="MobiDB-lite"/>
    </source>
</evidence>
<name>A0A1C4ZTG2_9ACTN</name>
<proteinExistence type="predicted"/>
<dbReference type="AlphaFoldDB" id="A0A1C4ZTG2"/>
<evidence type="ECO:0000313" key="3">
    <source>
        <dbReference type="Proteomes" id="UP000198551"/>
    </source>
</evidence>
<accession>A0A1C4ZTG2</accession>
<sequence>MPAKRNPKKSRKQSAPQVTAPNLDVLTATPPAVVLPTEPGSPVGSPEIAVPPGASTTPPRSGPPAGRQPRLTGRSQRAGQTRFYAFRRS</sequence>
<protein>
    <submittedName>
        <fullName evidence="2">Uncharacterized protein</fullName>
    </submittedName>
</protein>
<reference evidence="3" key="1">
    <citation type="submission" date="2016-06" db="EMBL/GenBank/DDBJ databases">
        <authorList>
            <person name="Varghese N."/>
        </authorList>
    </citation>
    <scope>NUCLEOTIDE SEQUENCE [LARGE SCALE GENOMIC DNA]</scope>
    <source>
        <strain evidence="3">DSM 45555</strain>
    </source>
</reference>
<dbReference type="Proteomes" id="UP000198551">
    <property type="component" value="Unassembled WGS sequence"/>
</dbReference>
<evidence type="ECO:0000313" key="2">
    <source>
        <dbReference type="EMBL" id="SCF36307.1"/>
    </source>
</evidence>
<dbReference type="EMBL" id="FMCV01000020">
    <property type="protein sequence ID" value="SCF36307.1"/>
    <property type="molecule type" value="Genomic_DNA"/>
</dbReference>
<organism evidence="2 3">
    <name type="scientific">Micromonospora marina</name>
    <dbReference type="NCBI Taxonomy" id="307120"/>
    <lineage>
        <taxon>Bacteria</taxon>
        <taxon>Bacillati</taxon>
        <taxon>Actinomycetota</taxon>
        <taxon>Actinomycetes</taxon>
        <taxon>Micromonosporales</taxon>
        <taxon>Micromonosporaceae</taxon>
        <taxon>Micromonospora</taxon>
    </lineage>
</organism>
<feature type="region of interest" description="Disordered" evidence="1">
    <location>
        <begin position="1"/>
        <end position="89"/>
    </location>
</feature>
<gene>
    <name evidence="2" type="ORF">GA0070215_12076</name>
</gene>
<keyword evidence="3" id="KW-1185">Reference proteome</keyword>